<name>A0AAP0P961_9MAGN</name>
<evidence type="ECO:0000313" key="2">
    <source>
        <dbReference type="Proteomes" id="UP001420932"/>
    </source>
</evidence>
<dbReference type="EMBL" id="JBBNAF010000006">
    <property type="protein sequence ID" value="KAK9135878.1"/>
    <property type="molecule type" value="Genomic_DNA"/>
</dbReference>
<comment type="caution">
    <text evidence="1">The sequence shown here is derived from an EMBL/GenBank/DDBJ whole genome shotgun (WGS) entry which is preliminary data.</text>
</comment>
<accession>A0AAP0P961</accession>
<protein>
    <submittedName>
        <fullName evidence="1">Uncharacterized protein</fullName>
    </submittedName>
</protein>
<sequence length="71" mass="8308">MLMWRNQNNEIVEQRIAKSTESTTDRWQSRHSRRQANDTIDECVAADQANRLLRLAQPEVKQIVVSRTTRG</sequence>
<keyword evidence="2" id="KW-1185">Reference proteome</keyword>
<organism evidence="1 2">
    <name type="scientific">Stephania yunnanensis</name>
    <dbReference type="NCBI Taxonomy" id="152371"/>
    <lineage>
        <taxon>Eukaryota</taxon>
        <taxon>Viridiplantae</taxon>
        <taxon>Streptophyta</taxon>
        <taxon>Embryophyta</taxon>
        <taxon>Tracheophyta</taxon>
        <taxon>Spermatophyta</taxon>
        <taxon>Magnoliopsida</taxon>
        <taxon>Ranunculales</taxon>
        <taxon>Menispermaceae</taxon>
        <taxon>Menispermoideae</taxon>
        <taxon>Cissampelideae</taxon>
        <taxon>Stephania</taxon>
    </lineage>
</organism>
<proteinExistence type="predicted"/>
<evidence type="ECO:0000313" key="1">
    <source>
        <dbReference type="EMBL" id="KAK9135878.1"/>
    </source>
</evidence>
<reference evidence="1 2" key="1">
    <citation type="submission" date="2024-01" db="EMBL/GenBank/DDBJ databases">
        <title>Genome assemblies of Stephania.</title>
        <authorList>
            <person name="Yang L."/>
        </authorList>
    </citation>
    <scope>NUCLEOTIDE SEQUENCE [LARGE SCALE GENOMIC DNA]</scope>
    <source>
        <strain evidence="1">YNDBR</strain>
        <tissue evidence="1">Leaf</tissue>
    </source>
</reference>
<gene>
    <name evidence="1" type="ORF">Syun_015208</name>
</gene>
<dbReference type="AlphaFoldDB" id="A0AAP0P961"/>
<dbReference type="Proteomes" id="UP001420932">
    <property type="component" value="Unassembled WGS sequence"/>
</dbReference>